<dbReference type="AlphaFoldDB" id="Q5HRT8"/>
<dbReference type="KEGG" id="ser:SERP0104"/>
<proteinExistence type="predicted"/>
<name>Q5HRT8_STAEQ</name>
<reference evidence="1 2" key="1">
    <citation type="journal article" date="2005" name="J. Bacteriol.">
        <title>Insights on evolution of virulence and resistance from the complete genome analysis of an early methicillin-resistant Staphylococcus aureus strain and a biofilm-producing methicillin-resistant Staphylococcus epidermidis strain.</title>
        <authorList>
            <person name="Gill S.R."/>
            <person name="Fouts D.E."/>
            <person name="Archer G.L."/>
            <person name="Mongodin E.F."/>
            <person name="Deboy R.T."/>
            <person name="Ravel J."/>
            <person name="Paulsen I.T."/>
            <person name="Kolonay J.F."/>
            <person name="Brinkac L."/>
            <person name="Beanan M."/>
            <person name="Dodson R.J."/>
            <person name="Daugherty S.C."/>
            <person name="Madupu R."/>
            <person name="Angiuoli S.V."/>
            <person name="Durkin A.S."/>
            <person name="Haft D.H."/>
            <person name="Vamathevan J."/>
            <person name="Khouri H."/>
            <person name="Utterback T."/>
            <person name="Lee C."/>
            <person name="Dimitrov G."/>
            <person name="Jiang L."/>
            <person name="Qin H."/>
            <person name="Weidman J."/>
            <person name="Tran K."/>
            <person name="Kang K."/>
            <person name="Hance I.R."/>
            <person name="Nelson K.E."/>
            <person name="Fraser C.M."/>
        </authorList>
    </citation>
    <scope>NUCLEOTIDE SEQUENCE [LARGE SCALE GENOMIC DNA]</scope>
    <source>
        <strain evidence="2">ATCC 35984 / RP62A</strain>
    </source>
</reference>
<evidence type="ECO:0000313" key="1">
    <source>
        <dbReference type="EMBL" id="AAW53532.1"/>
    </source>
</evidence>
<dbReference type="EMBL" id="CP000029">
    <property type="protein sequence ID" value="AAW53532.1"/>
    <property type="molecule type" value="Genomic_DNA"/>
</dbReference>
<dbReference type="HOGENOM" id="CLU_3317323_0_0_9"/>
<protein>
    <submittedName>
        <fullName evidence="1">Uncharacterized protein</fullName>
    </submittedName>
</protein>
<dbReference type="Proteomes" id="UP000000531">
    <property type="component" value="Chromosome"/>
</dbReference>
<evidence type="ECO:0000313" key="2">
    <source>
        <dbReference type="Proteomes" id="UP000000531"/>
    </source>
</evidence>
<organism evidence="1 2">
    <name type="scientific">Staphylococcus epidermidis (strain ATCC 35984 / DSM 28319 / BCRC 17069 / CCUG 31568 / BM 3577 / RP62A)</name>
    <dbReference type="NCBI Taxonomy" id="176279"/>
    <lineage>
        <taxon>Bacteria</taxon>
        <taxon>Bacillati</taxon>
        <taxon>Bacillota</taxon>
        <taxon>Bacilli</taxon>
        <taxon>Bacillales</taxon>
        <taxon>Staphylococcaceae</taxon>
        <taxon>Staphylococcus</taxon>
    </lineage>
</organism>
<gene>
    <name evidence="1" type="ordered locus">SERP0104</name>
</gene>
<accession>Q5HRT8</accession>
<keyword evidence="2" id="KW-1185">Reference proteome</keyword>
<sequence>MSKLLHRCEKDIFSWVKEFTYTIKYKKEYDEYLLKMQLL</sequence>